<name>W0F3X7_9BACT</name>
<dbReference type="Proteomes" id="UP000003586">
    <property type="component" value="Chromosome"/>
</dbReference>
<dbReference type="OrthoDB" id="905812at2"/>
<dbReference type="eggNOG" id="COG1629">
    <property type="taxonomic scope" value="Bacteria"/>
</dbReference>
<dbReference type="SUPFAM" id="SSF56935">
    <property type="entry name" value="Porins"/>
    <property type="match status" value="1"/>
</dbReference>
<evidence type="ECO:0000259" key="1">
    <source>
        <dbReference type="Pfam" id="PF14905"/>
    </source>
</evidence>
<evidence type="ECO:0000313" key="3">
    <source>
        <dbReference type="Proteomes" id="UP000003586"/>
    </source>
</evidence>
<dbReference type="InterPro" id="IPR041700">
    <property type="entry name" value="OMP_b-brl_3"/>
</dbReference>
<evidence type="ECO:0000313" key="2">
    <source>
        <dbReference type="EMBL" id="AHF17755.1"/>
    </source>
</evidence>
<organism evidence="2 3">
    <name type="scientific">Niabella soli DSM 19437</name>
    <dbReference type="NCBI Taxonomy" id="929713"/>
    <lineage>
        <taxon>Bacteria</taxon>
        <taxon>Pseudomonadati</taxon>
        <taxon>Bacteroidota</taxon>
        <taxon>Chitinophagia</taxon>
        <taxon>Chitinophagales</taxon>
        <taxon>Chitinophagaceae</taxon>
        <taxon>Niabella</taxon>
    </lineage>
</organism>
<dbReference type="Pfam" id="PF14905">
    <property type="entry name" value="OMP_b-brl_3"/>
    <property type="match status" value="1"/>
</dbReference>
<feature type="domain" description="Outer membrane protein beta-barrel" evidence="1">
    <location>
        <begin position="9"/>
        <end position="72"/>
    </location>
</feature>
<dbReference type="HOGENOM" id="CLU_2343820_0_0_10"/>
<dbReference type="STRING" id="929713.NIASO_13735"/>
<dbReference type="AlphaFoldDB" id="W0F3X7"/>
<protein>
    <recommendedName>
        <fullName evidence="1">Outer membrane protein beta-barrel domain-containing protein</fullName>
    </recommendedName>
</protein>
<dbReference type="KEGG" id="nso:NIASO_13735"/>
<sequence>MTLKPQLQKNTASWSLNIGFKYLLLDKRLVLGLNADDIFKKNYSTIKTVSQDIPQSFTQYYDTRQVRVSVSYNFGNKNISVSSRKVGNQEEKNRSGN</sequence>
<accession>W0F3X7</accession>
<dbReference type="EMBL" id="CP007035">
    <property type="protein sequence ID" value="AHF17755.1"/>
    <property type="molecule type" value="Genomic_DNA"/>
</dbReference>
<proteinExistence type="predicted"/>
<dbReference type="RefSeq" id="WP_008586394.1">
    <property type="nucleotide sequence ID" value="NZ_CP007035.1"/>
</dbReference>
<reference evidence="2 3" key="1">
    <citation type="submission" date="2013-12" db="EMBL/GenBank/DDBJ databases">
        <authorList>
            <consortium name="DOE Joint Genome Institute"/>
            <person name="Eisen J."/>
            <person name="Huntemann M."/>
            <person name="Han J."/>
            <person name="Chen A."/>
            <person name="Kyrpides N."/>
            <person name="Mavromatis K."/>
            <person name="Markowitz V."/>
            <person name="Palaniappan K."/>
            <person name="Ivanova N."/>
            <person name="Schaumberg A."/>
            <person name="Pati A."/>
            <person name="Liolios K."/>
            <person name="Nordberg H.P."/>
            <person name="Cantor M.N."/>
            <person name="Hua S.X."/>
            <person name="Woyke T."/>
        </authorList>
    </citation>
    <scope>NUCLEOTIDE SEQUENCE [LARGE SCALE GENOMIC DNA]</scope>
    <source>
        <strain evidence="3">DSM 19437</strain>
    </source>
</reference>
<keyword evidence="3" id="KW-1185">Reference proteome</keyword>
<gene>
    <name evidence="2" type="ORF">NIASO_13735</name>
</gene>